<dbReference type="InterPro" id="IPR028098">
    <property type="entry name" value="Glyco_trans_4-like_N"/>
</dbReference>
<evidence type="ECO:0000259" key="3">
    <source>
        <dbReference type="Pfam" id="PF13439"/>
    </source>
</evidence>
<dbReference type="GO" id="GO:0016758">
    <property type="term" value="F:hexosyltransferase activity"/>
    <property type="evidence" value="ECO:0007669"/>
    <property type="project" value="TreeGrafter"/>
</dbReference>
<dbReference type="AlphaFoldDB" id="A0A381T4Y1"/>
<evidence type="ECO:0000259" key="2">
    <source>
        <dbReference type="Pfam" id="PF00534"/>
    </source>
</evidence>
<evidence type="ECO:0000313" key="4">
    <source>
        <dbReference type="EMBL" id="SVA11276.1"/>
    </source>
</evidence>
<feature type="domain" description="Glycosyltransferase subfamily 4-like N-terminal" evidence="3">
    <location>
        <begin position="45"/>
        <end position="207"/>
    </location>
</feature>
<dbReference type="Gene3D" id="3.40.50.2000">
    <property type="entry name" value="Glycogen Phosphorylase B"/>
    <property type="match status" value="2"/>
</dbReference>
<dbReference type="PANTHER" id="PTHR45947:SF3">
    <property type="entry name" value="SULFOQUINOVOSYL TRANSFERASE SQD2"/>
    <property type="match status" value="1"/>
</dbReference>
<dbReference type="InterPro" id="IPR050194">
    <property type="entry name" value="Glycosyltransferase_grp1"/>
</dbReference>
<organism evidence="4">
    <name type="scientific">marine metagenome</name>
    <dbReference type="NCBI Taxonomy" id="408172"/>
    <lineage>
        <taxon>unclassified sequences</taxon>
        <taxon>metagenomes</taxon>
        <taxon>ecological metagenomes</taxon>
    </lineage>
</organism>
<dbReference type="Pfam" id="PF00534">
    <property type="entry name" value="Glycos_transf_1"/>
    <property type="match status" value="1"/>
</dbReference>
<feature type="domain" description="Glycosyl transferase family 1" evidence="2">
    <location>
        <begin position="217"/>
        <end position="393"/>
    </location>
</feature>
<name>A0A381T4Y1_9ZZZZ</name>
<evidence type="ECO:0008006" key="5">
    <source>
        <dbReference type="Google" id="ProtNLM"/>
    </source>
</evidence>
<evidence type="ECO:0000256" key="1">
    <source>
        <dbReference type="SAM" id="MobiDB-lite"/>
    </source>
</evidence>
<reference evidence="4" key="1">
    <citation type="submission" date="2018-05" db="EMBL/GenBank/DDBJ databases">
        <authorList>
            <person name="Lanie J.A."/>
            <person name="Ng W.-L."/>
            <person name="Kazmierczak K.M."/>
            <person name="Andrzejewski T.M."/>
            <person name="Davidsen T.M."/>
            <person name="Wayne K.J."/>
            <person name="Tettelin H."/>
            <person name="Glass J.I."/>
            <person name="Rusch D."/>
            <person name="Podicherti R."/>
            <person name="Tsui H.-C.T."/>
            <person name="Winkler M.E."/>
        </authorList>
    </citation>
    <scope>NUCLEOTIDE SEQUENCE</scope>
</reference>
<proteinExistence type="predicted"/>
<gene>
    <name evidence="4" type="ORF">METZ01_LOCUS64130</name>
</gene>
<dbReference type="InterPro" id="IPR001296">
    <property type="entry name" value="Glyco_trans_1"/>
</dbReference>
<sequence>MGVVSCRRMSRTDSNPTRHKRQLEWMKTSRPAVLMVTGAYYPELSGAGLQCRALVQRLRGMVDFTVLTTTADRSLPAADVQDGVVVQRIFIDPSSRWSRASAIGRFTLAFIRVWRRSSIVHLHGFSQKSILLIWLALITRKQIVIKLTSIGHDDPVSIKGRGKFTYWCFTRAAVFFAVSPRFRDLHEAAGLPLSQLRVIPNGVDLQRFYSSTNDDHNTLRQELSIPKRSPIVLFVGFFSQEKRPHLLFEAWANVARSTALETTLVLVGATKSSYYEVDETLAKGIRNQASDLELDDQIRFIESTDEIERFYRAADVFVLPSVREGLPNVLLEAMASGVACIATRLTNVTDSVIEDGRNGLLVPPDDVLALERAMQQLLSDPVLTARLGHEARRTTVARYGIDQVAESYLTAYHELLDVHECAV</sequence>
<feature type="region of interest" description="Disordered" evidence="1">
    <location>
        <begin position="1"/>
        <end position="20"/>
    </location>
</feature>
<dbReference type="Pfam" id="PF13439">
    <property type="entry name" value="Glyco_transf_4"/>
    <property type="match status" value="1"/>
</dbReference>
<dbReference type="PANTHER" id="PTHR45947">
    <property type="entry name" value="SULFOQUINOVOSYL TRANSFERASE SQD2"/>
    <property type="match status" value="1"/>
</dbReference>
<protein>
    <recommendedName>
        <fullName evidence="5">Glycosyltransferase subfamily 4-like N-terminal domain-containing protein</fullName>
    </recommendedName>
</protein>
<dbReference type="CDD" id="cd03801">
    <property type="entry name" value="GT4_PimA-like"/>
    <property type="match status" value="1"/>
</dbReference>
<accession>A0A381T4Y1</accession>
<dbReference type="SUPFAM" id="SSF53756">
    <property type="entry name" value="UDP-Glycosyltransferase/glycogen phosphorylase"/>
    <property type="match status" value="1"/>
</dbReference>
<dbReference type="EMBL" id="UINC01004036">
    <property type="protein sequence ID" value="SVA11276.1"/>
    <property type="molecule type" value="Genomic_DNA"/>
</dbReference>